<organism evidence="11 12">
    <name type="scientific">Flexivirga endophytica</name>
    <dbReference type="NCBI Taxonomy" id="1849103"/>
    <lineage>
        <taxon>Bacteria</taxon>
        <taxon>Bacillati</taxon>
        <taxon>Actinomycetota</taxon>
        <taxon>Actinomycetes</taxon>
        <taxon>Micrococcales</taxon>
        <taxon>Dermacoccaceae</taxon>
        <taxon>Flexivirga</taxon>
    </lineage>
</organism>
<accession>A0A916T1D9</accession>
<dbReference type="RefSeq" id="WP_188836123.1">
    <property type="nucleotide sequence ID" value="NZ_BMHI01000002.1"/>
</dbReference>
<dbReference type="Pfam" id="PF12704">
    <property type="entry name" value="MacB_PCD"/>
    <property type="match status" value="1"/>
</dbReference>
<evidence type="ECO:0000313" key="12">
    <source>
        <dbReference type="Proteomes" id="UP000636793"/>
    </source>
</evidence>
<dbReference type="PANTHER" id="PTHR43738">
    <property type="entry name" value="ABC TRANSPORTER, MEMBRANE PROTEIN"/>
    <property type="match status" value="1"/>
</dbReference>
<dbReference type="InterPro" id="IPR003838">
    <property type="entry name" value="ABC3_permease_C"/>
</dbReference>
<dbReference type="Pfam" id="PF02687">
    <property type="entry name" value="FtsX"/>
    <property type="match status" value="1"/>
</dbReference>
<evidence type="ECO:0000256" key="7">
    <source>
        <dbReference type="ARBA" id="ARBA00038076"/>
    </source>
</evidence>
<evidence type="ECO:0000256" key="1">
    <source>
        <dbReference type="ARBA" id="ARBA00004651"/>
    </source>
</evidence>
<reference evidence="11" key="2">
    <citation type="submission" date="2020-09" db="EMBL/GenBank/DDBJ databases">
        <authorList>
            <person name="Sun Q."/>
            <person name="Zhou Y."/>
        </authorList>
    </citation>
    <scope>NUCLEOTIDE SEQUENCE</scope>
    <source>
        <strain evidence="11">CGMCC 1.15085</strain>
    </source>
</reference>
<evidence type="ECO:0000313" key="11">
    <source>
        <dbReference type="EMBL" id="GGB24093.1"/>
    </source>
</evidence>
<evidence type="ECO:0000259" key="10">
    <source>
        <dbReference type="Pfam" id="PF12704"/>
    </source>
</evidence>
<proteinExistence type="inferred from homology"/>
<dbReference type="PANTHER" id="PTHR43738:SF1">
    <property type="entry name" value="HEMIN TRANSPORT SYSTEM PERMEASE PROTEIN HRTB-RELATED"/>
    <property type="match status" value="1"/>
</dbReference>
<dbReference type="Proteomes" id="UP000636793">
    <property type="component" value="Unassembled WGS sequence"/>
</dbReference>
<feature type="domain" description="ABC3 transporter permease C-terminal" evidence="9">
    <location>
        <begin position="239"/>
        <end position="346"/>
    </location>
</feature>
<feature type="transmembrane region" description="Helical" evidence="8">
    <location>
        <begin position="285"/>
        <end position="307"/>
    </location>
</feature>
<evidence type="ECO:0000256" key="5">
    <source>
        <dbReference type="ARBA" id="ARBA00022989"/>
    </source>
</evidence>
<keyword evidence="6 8" id="KW-0472">Membrane</keyword>
<keyword evidence="2" id="KW-0813">Transport</keyword>
<feature type="transmembrane region" description="Helical" evidence="8">
    <location>
        <begin position="240"/>
        <end position="258"/>
    </location>
</feature>
<sequence length="355" mass="36253">MFLAIRDLWWARGRFALMAGAIALITLLVVMLTGLTEGLGRQSTSAITSLRADQIAVERPASGETLSMSTSRITGAALQKARTQSGVNAADPIGISTTRVTVGSTPAPATLFGVDPKAAVAPSGIGPDSAVVSSELVKDHTIRAGDSISVNGTTLRVAKVVDDASFSHVPVVWVPRSLWRHTGAAAGSEGTVLALQTGKGFDAQSFDTATGLVSKSRADSLSTIGSYSAENGSLTMIRGLLIAISALVIGAFFTVWTVQREGDLAVLKAVGARTTYLLRDALGQALLTLLLGGGIGTAAAFALGLAVRGQVPVVIDLGTVVVPFALMVAVGLLGATAALRRVVTVDPLTALAGAR</sequence>
<evidence type="ECO:0000256" key="6">
    <source>
        <dbReference type="ARBA" id="ARBA00023136"/>
    </source>
</evidence>
<protein>
    <submittedName>
        <fullName evidence="11">ABC transporter substrate-binding protein</fullName>
    </submittedName>
</protein>
<reference evidence="11" key="1">
    <citation type="journal article" date="2014" name="Int. J. Syst. Evol. Microbiol.">
        <title>Complete genome sequence of Corynebacterium casei LMG S-19264T (=DSM 44701T), isolated from a smear-ripened cheese.</title>
        <authorList>
            <consortium name="US DOE Joint Genome Institute (JGI-PGF)"/>
            <person name="Walter F."/>
            <person name="Albersmeier A."/>
            <person name="Kalinowski J."/>
            <person name="Ruckert C."/>
        </authorList>
    </citation>
    <scope>NUCLEOTIDE SEQUENCE</scope>
    <source>
        <strain evidence="11">CGMCC 1.15085</strain>
    </source>
</reference>
<keyword evidence="5 8" id="KW-1133">Transmembrane helix</keyword>
<evidence type="ECO:0000256" key="8">
    <source>
        <dbReference type="SAM" id="Phobius"/>
    </source>
</evidence>
<dbReference type="InterPro" id="IPR051125">
    <property type="entry name" value="ABC-4/HrtB_transporter"/>
</dbReference>
<comment type="similarity">
    <text evidence="7">Belongs to the ABC-4 integral membrane protein family.</text>
</comment>
<comment type="caution">
    <text evidence="11">The sequence shown here is derived from an EMBL/GenBank/DDBJ whole genome shotgun (WGS) entry which is preliminary data.</text>
</comment>
<keyword evidence="4 8" id="KW-0812">Transmembrane</keyword>
<keyword evidence="3" id="KW-1003">Cell membrane</keyword>
<dbReference type="GO" id="GO:0005886">
    <property type="term" value="C:plasma membrane"/>
    <property type="evidence" value="ECO:0007669"/>
    <property type="project" value="UniProtKB-SubCell"/>
</dbReference>
<evidence type="ECO:0000259" key="9">
    <source>
        <dbReference type="Pfam" id="PF02687"/>
    </source>
</evidence>
<evidence type="ECO:0000256" key="2">
    <source>
        <dbReference type="ARBA" id="ARBA00022448"/>
    </source>
</evidence>
<feature type="domain" description="MacB-like periplasmic core" evidence="10">
    <location>
        <begin position="16"/>
        <end position="200"/>
    </location>
</feature>
<dbReference type="AlphaFoldDB" id="A0A916T1D9"/>
<dbReference type="InterPro" id="IPR025857">
    <property type="entry name" value="MacB_PCD"/>
</dbReference>
<name>A0A916T1D9_9MICO</name>
<feature type="transmembrane region" description="Helical" evidence="8">
    <location>
        <begin position="314"/>
        <end position="339"/>
    </location>
</feature>
<evidence type="ECO:0000256" key="3">
    <source>
        <dbReference type="ARBA" id="ARBA00022475"/>
    </source>
</evidence>
<feature type="transmembrane region" description="Helical" evidence="8">
    <location>
        <begin position="15"/>
        <end position="35"/>
    </location>
</feature>
<evidence type="ECO:0000256" key="4">
    <source>
        <dbReference type="ARBA" id="ARBA00022692"/>
    </source>
</evidence>
<keyword evidence="12" id="KW-1185">Reference proteome</keyword>
<comment type="subcellular location">
    <subcellularLocation>
        <location evidence="1">Cell membrane</location>
        <topology evidence="1">Multi-pass membrane protein</topology>
    </subcellularLocation>
</comment>
<dbReference type="EMBL" id="BMHI01000002">
    <property type="protein sequence ID" value="GGB24093.1"/>
    <property type="molecule type" value="Genomic_DNA"/>
</dbReference>
<gene>
    <name evidence="11" type="ORF">GCM10011492_12520</name>
</gene>